<dbReference type="InterPro" id="IPR016204">
    <property type="entry name" value="HDH"/>
</dbReference>
<evidence type="ECO:0000256" key="4">
    <source>
        <dbReference type="ARBA" id="ARBA00013213"/>
    </source>
</evidence>
<feature type="domain" description="ACT" evidence="15">
    <location>
        <begin position="351"/>
        <end position="452"/>
    </location>
</feature>
<evidence type="ECO:0000256" key="8">
    <source>
        <dbReference type="ARBA" id="ARBA00022857"/>
    </source>
</evidence>
<dbReference type="Pfam" id="PF00742">
    <property type="entry name" value="Homoserine_dh"/>
    <property type="match status" value="1"/>
</dbReference>
<dbReference type="Gene3D" id="3.40.50.720">
    <property type="entry name" value="NAD(P)-binding Rossmann-like Domain"/>
    <property type="match status" value="1"/>
</dbReference>
<dbReference type="CDD" id="cd04881">
    <property type="entry name" value="ACT_HSDH-Hom"/>
    <property type="match status" value="1"/>
</dbReference>
<dbReference type="SUPFAM" id="SSF55021">
    <property type="entry name" value="ACT-like"/>
    <property type="match status" value="1"/>
</dbReference>
<keyword evidence="7" id="KW-0791">Threonine biosynthesis</keyword>
<dbReference type="RefSeq" id="WP_085769923.1">
    <property type="nucleotide sequence ID" value="NZ_AP027149.1"/>
</dbReference>
<dbReference type="PROSITE" id="PS51671">
    <property type="entry name" value="ACT"/>
    <property type="match status" value="1"/>
</dbReference>
<dbReference type="FunFam" id="3.30.360.10:FF:000005">
    <property type="entry name" value="Homoserine dehydrogenase"/>
    <property type="match status" value="1"/>
</dbReference>
<dbReference type="GO" id="GO:0050661">
    <property type="term" value="F:NADP binding"/>
    <property type="evidence" value="ECO:0007669"/>
    <property type="project" value="InterPro"/>
</dbReference>
<evidence type="ECO:0000256" key="11">
    <source>
        <dbReference type="PIRSR" id="PIRSR000098-1"/>
    </source>
</evidence>
<dbReference type="InterPro" id="IPR045865">
    <property type="entry name" value="ACT-like_dom_sf"/>
</dbReference>
<evidence type="ECO:0000256" key="1">
    <source>
        <dbReference type="ARBA" id="ARBA00005056"/>
    </source>
</evidence>
<evidence type="ECO:0000313" key="17">
    <source>
        <dbReference type="Proteomes" id="UP000193978"/>
    </source>
</evidence>
<evidence type="ECO:0000313" key="16">
    <source>
        <dbReference type="EMBL" id="ARN79875.1"/>
    </source>
</evidence>
<dbReference type="UniPathway" id="UPA00051">
    <property type="reaction ID" value="UER00465"/>
</dbReference>
<dbReference type="PANTHER" id="PTHR43331:SF1">
    <property type="entry name" value="HOMOSERINE DEHYDROGENASE"/>
    <property type="match status" value="1"/>
</dbReference>
<dbReference type="InterPro" id="IPR036291">
    <property type="entry name" value="NAD(P)-bd_dom_sf"/>
</dbReference>
<feature type="active site" description="Proton donor" evidence="11">
    <location>
        <position position="207"/>
    </location>
</feature>
<evidence type="ECO:0000256" key="7">
    <source>
        <dbReference type="ARBA" id="ARBA00022697"/>
    </source>
</evidence>
<dbReference type="Pfam" id="PF03447">
    <property type="entry name" value="NAD_binding_3"/>
    <property type="match status" value="1"/>
</dbReference>
<dbReference type="InterPro" id="IPR002912">
    <property type="entry name" value="ACT_dom"/>
</dbReference>
<feature type="region of interest" description="Disordered" evidence="14">
    <location>
        <begin position="381"/>
        <end position="406"/>
    </location>
</feature>
<evidence type="ECO:0000256" key="9">
    <source>
        <dbReference type="ARBA" id="ARBA00023002"/>
    </source>
</evidence>
<keyword evidence="8 12" id="KW-0521">NADP</keyword>
<keyword evidence="10" id="KW-0486">Methionine biosynthesis</keyword>
<dbReference type="Proteomes" id="UP000193978">
    <property type="component" value="Chromosome"/>
</dbReference>
<sequence length="452" mass="47349">MSEILRVGVAGVGTVGAAVARLLKRQAKALASRTGRKIVVTAISARDAGKKRDADLSDVEFFADPVALASSNKIDLFVELIGGAEGAARKSVEVALAAGKPVVTANKALLAAHGLELAALAEKKHVALAFEASVAGGIPIVKTLREGLAGNSIDRVYGVLNGTCNYILSRMELERLSFEECLKEAQRLGYAEADPTFDIGGFDTAHKLAILTSLAFGVTIASEAIDIEGIERVTLADIEAAEELGFRIKLLGVAQRTADGVEQRVHPTMVRKTTSIAQAMGVLNAVTIDADAVRELTLVGPGAGGEATASAVVADIADIAKGVRSAPFGLPTATLEKLKRAPLRQHEGGYYIRLSVPDVPGAFAKIATRMAERGISLESIMQHSPPDQDGPPLGRPKAARRVEKKAKPGAAAVGVILITHATSEHLVREALDDILADGTIDAPAQVIRIERE</sequence>
<keyword evidence="6" id="KW-0028">Amino-acid biosynthesis</keyword>
<gene>
    <name evidence="16" type="ORF">B1812_00960</name>
</gene>
<dbReference type="STRING" id="655015.B1812_00960"/>
<dbReference type="UniPathway" id="UPA00050">
    <property type="reaction ID" value="UER00063"/>
</dbReference>
<feature type="binding site" evidence="12">
    <location>
        <begin position="10"/>
        <end position="17"/>
    </location>
    <ligand>
        <name>NADP(+)</name>
        <dbReference type="ChEBI" id="CHEBI:58349"/>
    </ligand>
</feature>
<dbReference type="InterPro" id="IPR005106">
    <property type="entry name" value="Asp/hSer_DH_NAD-bd"/>
</dbReference>
<evidence type="ECO:0000256" key="5">
    <source>
        <dbReference type="ARBA" id="ARBA00013376"/>
    </source>
</evidence>
<comment type="similarity">
    <text evidence="3 13">Belongs to the homoserine dehydrogenase family.</text>
</comment>
<keyword evidence="17" id="KW-1185">Reference proteome</keyword>
<dbReference type="EMBL" id="CP019948">
    <property type="protein sequence ID" value="ARN79875.1"/>
    <property type="molecule type" value="Genomic_DNA"/>
</dbReference>
<dbReference type="Gene3D" id="3.30.70.260">
    <property type="match status" value="1"/>
</dbReference>
<evidence type="ECO:0000256" key="12">
    <source>
        <dbReference type="PIRSR" id="PIRSR000098-2"/>
    </source>
</evidence>
<dbReference type="InterPro" id="IPR019811">
    <property type="entry name" value="HDH_CS"/>
</dbReference>
<dbReference type="SUPFAM" id="SSF55347">
    <property type="entry name" value="Glyceraldehyde-3-phosphate dehydrogenase-like, C-terminal domain"/>
    <property type="match status" value="1"/>
</dbReference>
<feature type="binding site" evidence="12">
    <location>
        <position position="107"/>
    </location>
    <ligand>
        <name>NADPH</name>
        <dbReference type="ChEBI" id="CHEBI:57783"/>
    </ligand>
</feature>
<dbReference type="OrthoDB" id="9808167at2"/>
<evidence type="ECO:0000259" key="15">
    <source>
        <dbReference type="PROSITE" id="PS51671"/>
    </source>
</evidence>
<dbReference type="PROSITE" id="PS01042">
    <property type="entry name" value="HOMOSER_DHGENASE"/>
    <property type="match status" value="1"/>
</dbReference>
<evidence type="ECO:0000256" key="14">
    <source>
        <dbReference type="SAM" id="MobiDB-lite"/>
    </source>
</evidence>
<dbReference type="KEGG" id="mbry:B1812_00960"/>
<dbReference type="AlphaFoldDB" id="A0A1W6MQM8"/>
<organism evidence="16 17">
    <name type="scientific">Methylocystis bryophila</name>
    <dbReference type="NCBI Taxonomy" id="655015"/>
    <lineage>
        <taxon>Bacteria</taxon>
        <taxon>Pseudomonadati</taxon>
        <taxon>Pseudomonadota</taxon>
        <taxon>Alphaproteobacteria</taxon>
        <taxon>Hyphomicrobiales</taxon>
        <taxon>Methylocystaceae</taxon>
        <taxon>Methylocystis</taxon>
    </lineage>
</organism>
<dbReference type="SUPFAM" id="SSF51735">
    <property type="entry name" value="NAD(P)-binding Rossmann-fold domains"/>
    <property type="match status" value="1"/>
</dbReference>
<comment type="pathway">
    <text evidence="1">Amino-acid biosynthesis; L-threonine biosynthesis; L-threonine from L-aspartate: step 3/5.</text>
</comment>
<accession>A0A1W6MQM8</accession>
<dbReference type="InterPro" id="IPR001342">
    <property type="entry name" value="HDH_cat"/>
</dbReference>
<name>A0A1W6MQM8_9HYPH</name>
<reference evidence="16 17" key="1">
    <citation type="submission" date="2017-02" db="EMBL/GenBank/DDBJ databases">
        <authorList>
            <person name="Peterson S.W."/>
        </authorList>
    </citation>
    <scope>NUCLEOTIDE SEQUENCE [LARGE SCALE GENOMIC DNA]</scope>
    <source>
        <strain evidence="16 17">S285</strain>
    </source>
</reference>
<dbReference type="PIRSF" id="PIRSF000098">
    <property type="entry name" value="Homoser_dehydrog"/>
    <property type="match status" value="1"/>
</dbReference>
<dbReference type="NCBIfam" id="NF004976">
    <property type="entry name" value="PRK06349.1"/>
    <property type="match status" value="1"/>
</dbReference>
<proteinExistence type="inferred from homology"/>
<dbReference type="EC" id="1.1.1.3" evidence="4"/>
<keyword evidence="9" id="KW-0560">Oxidoreductase</keyword>
<dbReference type="Gene3D" id="3.30.360.10">
    <property type="entry name" value="Dihydrodipicolinate Reductase, domain 2"/>
    <property type="match status" value="1"/>
</dbReference>
<dbReference type="GO" id="GO:0009088">
    <property type="term" value="P:threonine biosynthetic process"/>
    <property type="evidence" value="ECO:0007669"/>
    <property type="project" value="UniProtKB-UniPathway"/>
</dbReference>
<protein>
    <recommendedName>
        <fullName evidence="5">Homoserine dehydrogenase</fullName>
        <ecNumber evidence="4">1.1.1.3</ecNumber>
    </recommendedName>
</protein>
<feature type="binding site" evidence="12">
    <location>
        <position position="192"/>
    </location>
    <ligand>
        <name>L-homoserine</name>
        <dbReference type="ChEBI" id="CHEBI:57476"/>
    </ligand>
</feature>
<evidence type="ECO:0000256" key="2">
    <source>
        <dbReference type="ARBA" id="ARBA00005062"/>
    </source>
</evidence>
<evidence type="ECO:0000256" key="10">
    <source>
        <dbReference type="ARBA" id="ARBA00023167"/>
    </source>
</evidence>
<evidence type="ECO:0000256" key="6">
    <source>
        <dbReference type="ARBA" id="ARBA00022605"/>
    </source>
</evidence>
<evidence type="ECO:0000256" key="13">
    <source>
        <dbReference type="RuleBase" id="RU004171"/>
    </source>
</evidence>
<evidence type="ECO:0000256" key="3">
    <source>
        <dbReference type="ARBA" id="ARBA00006753"/>
    </source>
</evidence>
<dbReference type="GO" id="GO:0009086">
    <property type="term" value="P:methionine biosynthetic process"/>
    <property type="evidence" value="ECO:0007669"/>
    <property type="project" value="UniProtKB-KW"/>
</dbReference>
<dbReference type="PANTHER" id="PTHR43331">
    <property type="entry name" value="HOMOSERINE DEHYDROGENASE"/>
    <property type="match status" value="1"/>
</dbReference>
<dbReference type="GO" id="GO:0004412">
    <property type="term" value="F:homoserine dehydrogenase activity"/>
    <property type="evidence" value="ECO:0007669"/>
    <property type="project" value="UniProtKB-EC"/>
</dbReference>
<dbReference type="Pfam" id="PF01842">
    <property type="entry name" value="ACT"/>
    <property type="match status" value="1"/>
</dbReference>
<comment type="pathway">
    <text evidence="2">Amino-acid biosynthesis; L-methionine biosynthesis via de novo pathway; L-homoserine from L-aspartate: step 3/3.</text>
</comment>